<dbReference type="EMBL" id="CAADRP010001895">
    <property type="protein sequence ID" value="VFU55619.1"/>
    <property type="molecule type" value="Genomic_DNA"/>
</dbReference>
<evidence type="ECO:0000313" key="2">
    <source>
        <dbReference type="EMBL" id="VFU55619.1"/>
    </source>
</evidence>
<dbReference type="PANTHER" id="PTHR31170:SF25">
    <property type="entry name" value="BNAA09G04570D PROTEIN"/>
    <property type="match status" value="1"/>
</dbReference>
<dbReference type="PANTHER" id="PTHR31170">
    <property type="entry name" value="BNAC04G53230D PROTEIN"/>
    <property type="match status" value="1"/>
</dbReference>
<reference evidence="2" key="1">
    <citation type="submission" date="2019-03" db="EMBL/GenBank/DDBJ databases">
        <authorList>
            <person name="Mank J."/>
            <person name="Almeida P."/>
        </authorList>
    </citation>
    <scope>NUCLEOTIDE SEQUENCE</scope>
    <source>
        <strain evidence="2">78183</strain>
    </source>
</reference>
<accession>A0A6N2MR95</accession>
<keyword evidence="1" id="KW-0472">Membrane</keyword>
<protein>
    <submittedName>
        <fullName evidence="2">Uncharacterized protein</fullName>
    </submittedName>
</protein>
<dbReference type="InterPro" id="IPR004158">
    <property type="entry name" value="DUF247_pln"/>
</dbReference>
<organism evidence="2">
    <name type="scientific">Salix viminalis</name>
    <name type="common">Common osier</name>
    <name type="synonym">Basket willow</name>
    <dbReference type="NCBI Taxonomy" id="40686"/>
    <lineage>
        <taxon>Eukaryota</taxon>
        <taxon>Viridiplantae</taxon>
        <taxon>Streptophyta</taxon>
        <taxon>Embryophyta</taxon>
        <taxon>Tracheophyta</taxon>
        <taxon>Spermatophyta</taxon>
        <taxon>Magnoliopsida</taxon>
        <taxon>eudicotyledons</taxon>
        <taxon>Gunneridae</taxon>
        <taxon>Pentapetalae</taxon>
        <taxon>rosids</taxon>
        <taxon>fabids</taxon>
        <taxon>Malpighiales</taxon>
        <taxon>Salicaceae</taxon>
        <taxon>Saliceae</taxon>
        <taxon>Salix</taxon>
    </lineage>
</organism>
<sequence length="483" mass="56068">MDCLINTREDVQILRHCGIIENGLGDDEMVCMLFNNLGTNVMISDRDRFYYAQVFERVEMHCARRRNVWMAKLRRNYSTVVSLISYSCSHCFCSPSCKLAYEPEILSIGPYHRGKDDLKMMEEHKMHYLQRFLQRRPENSLTSYVEAMRGLEGAARQYYHHPISLDNDAFVEMLLLDGCFIVELICKIATSGHQQGDPVTGNILVFCTVSFDMLLVENQLPFCVLLELFSMAMPNERVPLVDKASGFFKWMFPGSRLERNNIISSQECKHLLDLVYHNWLLPSPPVLPTKSEAKNIKSEFIRNAKELKEAGIKFGKQEESYGLFQGVRFEKGMMKIPCLTVVDTTESLFRNLIAYEQCSQGHEPQYVTDYMTLMDCLINTPEDVQILRHCGIIDNGLGDDKMVCMLFNNLGTNVMISDRDRFYYAQVFERVEMHCARRRNVWMAKLRRNYFNSPWSLISFIAALSLLLLTFLQTLFTVMSYYK</sequence>
<dbReference type="AlphaFoldDB" id="A0A6N2MR95"/>
<name>A0A6N2MR95_SALVM</name>
<evidence type="ECO:0000256" key="1">
    <source>
        <dbReference type="SAM" id="Phobius"/>
    </source>
</evidence>
<feature type="transmembrane region" description="Helical" evidence="1">
    <location>
        <begin position="455"/>
        <end position="482"/>
    </location>
</feature>
<proteinExistence type="predicted"/>
<keyword evidence="1" id="KW-1133">Transmembrane helix</keyword>
<dbReference type="Pfam" id="PF03140">
    <property type="entry name" value="DUF247"/>
    <property type="match status" value="2"/>
</dbReference>
<gene>
    <name evidence="2" type="ORF">SVIM_LOCUS395455</name>
</gene>
<keyword evidence="1" id="KW-0812">Transmembrane</keyword>